<feature type="transmembrane region" description="Helical" evidence="10">
    <location>
        <begin position="411"/>
        <end position="435"/>
    </location>
</feature>
<reference evidence="13" key="2">
    <citation type="submission" date="2022-02" db="EMBL/GenBank/DDBJ databases">
        <authorList>
            <person name="Shu X.H."/>
            <person name="Li Z.K."/>
            <person name="Tang P."/>
            <person name="Chen X.X."/>
        </authorList>
    </citation>
    <scope>NUCLEOTIDE SEQUENCE</scope>
</reference>
<dbReference type="GO" id="GO:0042773">
    <property type="term" value="P:ATP synthesis coupled electron transport"/>
    <property type="evidence" value="ECO:0007669"/>
    <property type="project" value="InterPro"/>
</dbReference>
<dbReference type="PANTHER" id="PTHR42829:SF2">
    <property type="entry name" value="NADH-UBIQUINONE OXIDOREDUCTASE CHAIN 5"/>
    <property type="match status" value="1"/>
</dbReference>
<keyword evidence="10 13" id="KW-0496">Mitochondrion</keyword>
<evidence type="ECO:0000256" key="6">
    <source>
        <dbReference type="ARBA" id="ARBA00022982"/>
    </source>
</evidence>
<evidence type="ECO:0000256" key="10">
    <source>
        <dbReference type="RuleBase" id="RU003404"/>
    </source>
</evidence>
<dbReference type="GO" id="GO:0016020">
    <property type="term" value="C:membrane"/>
    <property type="evidence" value="ECO:0007669"/>
    <property type="project" value="UniProtKB-SubCell"/>
</dbReference>
<feature type="transmembrane region" description="Helical" evidence="10">
    <location>
        <begin position="542"/>
        <end position="565"/>
    </location>
</feature>
<feature type="transmembrane region" description="Helical" evidence="10">
    <location>
        <begin position="148"/>
        <end position="166"/>
    </location>
</feature>
<feature type="transmembrane region" description="Helical" evidence="10">
    <location>
        <begin position="447"/>
        <end position="468"/>
    </location>
</feature>
<evidence type="ECO:0000313" key="13">
    <source>
        <dbReference type="EMBL" id="UZT67562.1"/>
    </source>
</evidence>
<dbReference type="InterPro" id="IPR003945">
    <property type="entry name" value="NU5C-like"/>
</dbReference>
<reference evidence="13" key="1">
    <citation type="journal article" date="2022" name="Genes (Basel)">
        <title>Novel Gene Rearrangements in the Mitochondrial Genomes of Cynipoid Wasps (Hymenoptera: Cynipoidea).</title>
        <authorList>
            <person name="Shu X."/>
            <person name="Li Z."/>
            <person name="Yuan R."/>
            <person name="Tang P."/>
            <person name="Chen X."/>
        </authorList>
    </citation>
    <scope>NUCLEOTIDE SEQUENCE</scope>
</reference>
<evidence type="ECO:0000259" key="12">
    <source>
        <dbReference type="Pfam" id="PF00662"/>
    </source>
</evidence>
<feature type="transmembrane region" description="Helical" evidence="10">
    <location>
        <begin position="47"/>
        <end position="73"/>
    </location>
</feature>
<evidence type="ECO:0000256" key="8">
    <source>
        <dbReference type="ARBA" id="ARBA00023136"/>
    </source>
</evidence>
<feature type="transmembrane region" description="Helical" evidence="10">
    <location>
        <begin position="85"/>
        <end position="102"/>
    </location>
</feature>
<feature type="transmembrane region" description="Helical" evidence="10">
    <location>
        <begin position="236"/>
        <end position="257"/>
    </location>
</feature>
<comment type="catalytic activity">
    <reaction evidence="9 10">
        <text>a ubiquinone + NADH + 5 H(+)(in) = a ubiquinol + NAD(+) + 4 H(+)(out)</text>
        <dbReference type="Rhea" id="RHEA:29091"/>
        <dbReference type="Rhea" id="RHEA-COMP:9565"/>
        <dbReference type="Rhea" id="RHEA-COMP:9566"/>
        <dbReference type="ChEBI" id="CHEBI:15378"/>
        <dbReference type="ChEBI" id="CHEBI:16389"/>
        <dbReference type="ChEBI" id="CHEBI:17976"/>
        <dbReference type="ChEBI" id="CHEBI:57540"/>
        <dbReference type="ChEBI" id="CHEBI:57945"/>
        <dbReference type="EC" id="7.1.1.2"/>
    </reaction>
</comment>
<sequence>MLYMLISLKLLIYGILMFMFSVTLMLNKKMFLIKWTILSLNSCNFEYIIFIDWMNVMFISIVLIISSMVILYSIEYMKNDIKKNYFIYILFLFIVSMILMISSPNMVSIMLGWDGLGLSSYCLIIYYQNASSQNSGMITFLSNRIGDIMLIMMIFMMINLGSWNLFNFKFLNKLFLTLLLLMLMTKSAQIPFSMWLPAAMAAPTPVSSLVHSSTLVTAGIYLMIRFNKLFMINSYIIPCIITIGLFTMFISSLSAMFEYDLKKIIAFSTLSQLGLMMMMMPYNLYYYVFFHLISHAMFKSLLFLCSGMIIHSLNNIQDIRYMGSLIHENPLMMTFFNFANLSLCGFPFLSGYYSKDLLYEMILINKINKFIYMFMYICIMMTIFYTTRLFFYLNFNMNIYYSLSMKIDNFLMNLSMFILFINSILFGNMINWLLFSSINMSIPNVKIKMLMIVIITFSIFFTLMIYNLKLNYFMNLNFSTSQLMQFFMLLKLTLFFNFYLIKMSKMMINYNEISWNEYYSKYMIEFFFKKMFLFLKLNFNNYFIKMIMFFIYLVAMFMISLLFLFKN</sequence>
<keyword evidence="10" id="KW-0520">NAD</keyword>
<evidence type="ECO:0000256" key="7">
    <source>
        <dbReference type="ARBA" id="ARBA00022989"/>
    </source>
</evidence>
<name>A0A9E8G7J9_9HYME</name>
<organism evidence="13">
    <name type="scientific">Oberthuerella sharkeyi</name>
    <dbReference type="NCBI Taxonomy" id="2943459"/>
    <lineage>
        <taxon>Eukaryota</taxon>
        <taxon>Metazoa</taxon>
        <taxon>Ecdysozoa</taxon>
        <taxon>Arthropoda</taxon>
        <taxon>Hexapoda</taxon>
        <taxon>Insecta</taxon>
        <taxon>Pterygota</taxon>
        <taxon>Neoptera</taxon>
        <taxon>Endopterygota</taxon>
        <taxon>Hymenoptera</taxon>
        <taxon>Apocrita</taxon>
        <taxon>Proctotrupomorpha</taxon>
        <taxon>Cynipoidea</taxon>
        <taxon>Liopteridae</taxon>
        <taxon>Oberthuerella</taxon>
    </lineage>
</organism>
<feature type="transmembrane region" description="Helical" evidence="10">
    <location>
        <begin position="6"/>
        <end position="26"/>
    </location>
</feature>
<keyword evidence="6" id="KW-0249">Electron transport</keyword>
<dbReference type="EMBL" id="OM677832">
    <property type="protein sequence ID" value="UZT67562.1"/>
    <property type="molecule type" value="Genomic_DNA"/>
</dbReference>
<dbReference type="InterPro" id="IPR001750">
    <property type="entry name" value="ND/Mrp_TM"/>
</dbReference>
<feature type="transmembrane region" description="Helical" evidence="10">
    <location>
        <begin position="263"/>
        <end position="280"/>
    </location>
</feature>
<comment type="subcellular location">
    <subcellularLocation>
        <location evidence="2">Membrane</location>
        <topology evidence="2">Multi-pass membrane protein</topology>
    </subcellularLocation>
</comment>
<feature type="transmembrane region" description="Helical" evidence="10">
    <location>
        <begin position="330"/>
        <end position="349"/>
    </location>
</feature>
<keyword evidence="7 10" id="KW-1133">Transmembrane helix</keyword>
<dbReference type="GO" id="GO:0008137">
    <property type="term" value="F:NADH dehydrogenase (ubiquinone) activity"/>
    <property type="evidence" value="ECO:0007669"/>
    <property type="project" value="UniProtKB-EC"/>
</dbReference>
<feature type="transmembrane region" description="Helical" evidence="10">
    <location>
        <begin position="483"/>
        <end position="501"/>
    </location>
</feature>
<dbReference type="AlphaFoldDB" id="A0A9E8G7J9"/>
<dbReference type="GO" id="GO:0003954">
    <property type="term" value="F:NADH dehydrogenase activity"/>
    <property type="evidence" value="ECO:0007669"/>
    <property type="project" value="TreeGrafter"/>
</dbReference>
<dbReference type="PRINTS" id="PR01434">
    <property type="entry name" value="NADHDHGNASE5"/>
</dbReference>
<keyword evidence="5 10" id="KW-0812">Transmembrane</keyword>
<proteinExistence type="inferred from homology"/>
<feature type="transmembrane region" description="Helical" evidence="10">
    <location>
        <begin position="178"/>
        <end position="200"/>
    </location>
</feature>
<evidence type="ECO:0000256" key="3">
    <source>
        <dbReference type="ARBA" id="ARBA00012944"/>
    </source>
</evidence>
<feature type="domain" description="NADH:quinone oxidoreductase/Mrp antiporter transmembrane" evidence="11">
    <location>
        <begin position="103"/>
        <end position="373"/>
    </location>
</feature>
<feature type="domain" description="NADH-Ubiquinone oxidoreductase (complex I) chain 5 N-terminal" evidence="12">
    <location>
        <begin position="38"/>
        <end position="86"/>
    </location>
</feature>
<keyword evidence="8 10" id="KW-0472">Membrane</keyword>
<comment type="function">
    <text evidence="10">Core subunit of the mitochondrial membrane respiratory chain NADH dehydrogenase (Complex I) which catalyzes electron transfer from NADH through the respiratory chain, using ubiquinone as an electron acceptor. Essential for the catalytic activity and assembly of complex I.</text>
</comment>
<gene>
    <name evidence="13" type="primary">nad5</name>
</gene>
<evidence type="ECO:0000259" key="11">
    <source>
        <dbReference type="Pfam" id="PF00361"/>
    </source>
</evidence>
<keyword evidence="10" id="KW-0830">Ubiquinone</keyword>
<protein>
    <recommendedName>
        <fullName evidence="4 10">NADH-ubiquinone oxidoreductase chain 5</fullName>
        <ecNumber evidence="3 10">7.1.1.2</ecNumber>
    </recommendedName>
</protein>
<dbReference type="GO" id="GO:0015990">
    <property type="term" value="P:electron transport coupled proton transport"/>
    <property type="evidence" value="ECO:0007669"/>
    <property type="project" value="TreeGrafter"/>
</dbReference>
<feature type="transmembrane region" description="Helical" evidence="10">
    <location>
        <begin position="206"/>
        <end position="224"/>
    </location>
</feature>
<evidence type="ECO:0000256" key="5">
    <source>
        <dbReference type="ARBA" id="ARBA00022692"/>
    </source>
</evidence>
<feature type="transmembrane region" description="Helical" evidence="10">
    <location>
        <begin position="370"/>
        <end position="391"/>
    </location>
</feature>
<dbReference type="Pfam" id="PF00361">
    <property type="entry name" value="Proton_antipo_M"/>
    <property type="match status" value="1"/>
</dbReference>
<evidence type="ECO:0000256" key="1">
    <source>
        <dbReference type="ARBA" id="ARBA00003257"/>
    </source>
</evidence>
<evidence type="ECO:0000256" key="2">
    <source>
        <dbReference type="ARBA" id="ARBA00004141"/>
    </source>
</evidence>
<comment type="similarity">
    <text evidence="10">Belongs to the complex I subunit 5 family.</text>
</comment>
<comment type="function">
    <text evidence="1">Core subunit of the mitochondrial membrane respiratory chain NADH dehydrogenase (Complex I) that is believed to belong to the minimal assembly required for catalysis. Complex I functions in the transfer of electrons from NADH to the respiratory chain. The immediate electron acceptor for the enzyme is believed to be ubiquinone.</text>
</comment>
<geneLocation type="mitochondrion" evidence="13"/>
<accession>A0A9E8G7J9</accession>
<dbReference type="PANTHER" id="PTHR42829">
    <property type="entry name" value="NADH-UBIQUINONE OXIDOREDUCTASE CHAIN 5"/>
    <property type="match status" value="1"/>
</dbReference>
<dbReference type="Pfam" id="PF00662">
    <property type="entry name" value="Proton_antipo_N"/>
    <property type="match status" value="1"/>
</dbReference>
<dbReference type="EC" id="7.1.1.2" evidence="3 10"/>
<keyword evidence="10" id="KW-0813">Transport</keyword>
<feature type="transmembrane region" description="Helical" evidence="10">
    <location>
        <begin position="287"/>
        <end position="310"/>
    </location>
</feature>
<evidence type="ECO:0000256" key="4">
    <source>
        <dbReference type="ARBA" id="ARBA00021096"/>
    </source>
</evidence>
<evidence type="ECO:0000256" key="9">
    <source>
        <dbReference type="ARBA" id="ARBA00049551"/>
    </source>
</evidence>
<dbReference type="InterPro" id="IPR001516">
    <property type="entry name" value="Proton_antipo_N"/>
</dbReference>